<proteinExistence type="predicted"/>
<keyword evidence="2" id="KW-1185">Reference proteome</keyword>
<dbReference type="WBParaSite" id="PSAMB.scaffold2321size23874.g17333.t1">
    <property type="protein sequence ID" value="PSAMB.scaffold2321size23874.g17333.t1"/>
    <property type="gene ID" value="PSAMB.scaffold2321size23874.g17333"/>
</dbReference>
<sequence>MRAGVNKRISGPRRRRDSNRQQANKTRVTLPPTPTPLLHTAQRYRRANAASRQIASIATVDRVAKLRVKRPTTTTTTTETTPRHMGQGEKVATRQRPPCARTNPPPAQSSRHSQSRSGIERVAAPPIFRANSFAPRPDDSPQWRSARRLPRSPITRPDGKRERRRGRRLS</sequence>
<name>A0A914VQH0_9BILA</name>
<dbReference type="AlphaFoldDB" id="A0A914VQH0"/>
<evidence type="ECO:0000313" key="2">
    <source>
        <dbReference type="Proteomes" id="UP000887566"/>
    </source>
</evidence>
<feature type="compositionally biased region" description="Polar residues" evidence="1">
    <location>
        <begin position="108"/>
        <end position="117"/>
    </location>
</feature>
<reference evidence="3" key="1">
    <citation type="submission" date="2022-11" db="UniProtKB">
        <authorList>
            <consortium name="WormBaseParasite"/>
        </authorList>
    </citation>
    <scope>IDENTIFICATION</scope>
</reference>
<evidence type="ECO:0000313" key="3">
    <source>
        <dbReference type="WBParaSite" id="PSAMB.scaffold2321size23874.g17333.t1"/>
    </source>
</evidence>
<dbReference type="Proteomes" id="UP000887566">
    <property type="component" value="Unplaced"/>
</dbReference>
<evidence type="ECO:0000256" key="1">
    <source>
        <dbReference type="SAM" id="MobiDB-lite"/>
    </source>
</evidence>
<protein>
    <submittedName>
        <fullName evidence="3">Uncharacterized protein</fullName>
    </submittedName>
</protein>
<accession>A0A914VQH0</accession>
<organism evidence="2 3">
    <name type="scientific">Plectus sambesii</name>
    <dbReference type="NCBI Taxonomy" id="2011161"/>
    <lineage>
        <taxon>Eukaryota</taxon>
        <taxon>Metazoa</taxon>
        <taxon>Ecdysozoa</taxon>
        <taxon>Nematoda</taxon>
        <taxon>Chromadorea</taxon>
        <taxon>Plectida</taxon>
        <taxon>Plectina</taxon>
        <taxon>Plectoidea</taxon>
        <taxon>Plectidae</taxon>
        <taxon>Plectus</taxon>
    </lineage>
</organism>
<feature type="region of interest" description="Disordered" evidence="1">
    <location>
        <begin position="1"/>
        <end position="38"/>
    </location>
</feature>
<feature type="region of interest" description="Disordered" evidence="1">
    <location>
        <begin position="67"/>
        <end position="170"/>
    </location>
</feature>